<accession>A0A2P2MV05</accession>
<reference evidence="1" key="1">
    <citation type="submission" date="2018-02" db="EMBL/GenBank/DDBJ databases">
        <title>Rhizophora mucronata_Transcriptome.</title>
        <authorList>
            <person name="Meera S.P."/>
            <person name="Sreeshan A."/>
            <person name="Augustine A."/>
        </authorList>
    </citation>
    <scope>NUCLEOTIDE SEQUENCE</scope>
    <source>
        <tissue evidence="1">Leaf</tissue>
    </source>
</reference>
<dbReference type="AlphaFoldDB" id="A0A2P2MV05"/>
<name>A0A2P2MV05_RHIMU</name>
<organism evidence="1">
    <name type="scientific">Rhizophora mucronata</name>
    <name type="common">Asiatic mangrove</name>
    <dbReference type="NCBI Taxonomy" id="61149"/>
    <lineage>
        <taxon>Eukaryota</taxon>
        <taxon>Viridiplantae</taxon>
        <taxon>Streptophyta</taxon>
        <taxon>Embryophyta</taxon>
        <taxon>Tracheophyta</taxon>
        <taxon>Spermatophyta</taxon>
        <taxon>Magnoliopsida</taxon>
        <taxon>eudicotyledons</taxon>
        <taxon>Gunneridae</taxon>
        <taxon>Pentapetalae</taxon>
        <taxon>rosids</taxon>
        <taxon>fabids</taxon>
        <taxon>Malpighiales</taxon>
        <taxon>Rhizophoraceae</taxon>
        <taxon>Rhizophora</taxon>
    </lineage>
</organism>
<evidence type="ECO:0000313" key="1">
    <source>
        <dbReference type="EMBL" id="MBX34060.1"/>
    </source>
</evidence>
<sequence>MRALFQKNGVHSSVPLGFCSSSETTRQLVYLRLNSH</sequence>
<dbReference type="EMBL" id="GGEC01053576">
    <property type="protein sequence ID" value="MBX34060.1"/>
    <property type="molecule type" value="Transcribed_RNA"/>
</dbReference>
<protein>
    <submittedName>
        <fullName evidence="1">Uncharacterized protein</fullName>
    </submittedName>
</protein>
<proteinExistence type="predicted"/>